<dbReference type="EMBL" id="JAPDIA010000003">
    <property type="protein sequence ID" value="MDG0809943.1"/>
    <property type="molecule type" value="Genomic_DNA"/>
</dbReference>
<keyword evidence="3" id="KW-1185">Reference proteome</keyword>
<dbReference type="PANTHER" id="PTHR36848">
    <property type="entry name" value="DNA-BINDING PROTEIN (PUTATIVE SECRETED PROTEIN)-RELATED"/>
    <property type="match status" value="1"/>
</dbReference>
<comment type="caution">
    <text evidence="2">The sequence shown here is derived from an EMBL/GenBank/DDBJ whole genome shotgun (WGS) entry which is preliminary data.</text>
</comment>
<reference evidence="2" key="1">
    <citation type="submission" date="2022-10" db="EMBL/GenBank/DDBJ databases">
        <title>Comparative genomic analysis of Cohnella hashimotonis sp. nov., isolated from the International Space Station.</title>
        <authorList>
            <person name="Simpson A."/>
            <person name="Venkateswaran K."/>
        </authorList>
    </citation>
    <scope>NUCLEOTIDE SEQUENCE</scope>
    <source>
        <strain evidence="2">DSM 28161</strain>
    </source>
</reference>
<proteinExistence type="predicted"/>
<dbReference type="AlphaFoldDB" id="A0A9X4KSM5"/>
<gene>
    <name evidence="2" type="ORF">OMP40_11770</name>
</gene>
<name>A0A9X4KSM5_9BACL</name>
<organism evidence="2 3">
    <name type="scientific">Cohnella rhizosphaerae</name>
    <dbReference type="NCBI Taxonomy" id="1457232"/>
    <lineage>
        <taxon>Bacteria</taxon>
        <taxon>Bacillati</taxon>
        <taxon>Bacillota</taxon>
        <taxon>Bacilli</taxon>
        <taxon>Bacillales</taxon>
        <taxon>Paenibacillaceae</taxon>
        <taxon>Cohnella</taxon>
    </lineage>
</organism>
<dbReference type="PANTHER" id="PTHR36848:SF2">
    <property type="entry name" value="SECRETED PROTEIN"/>
    <property type="match status" value="1"/>
</dbReference>
<sequence length="394" mass="43378">MRLRGAADGGKEAWGQREAASAHPEGAQGHREDAWAVRADAQGHREDAWAVRAGSGLAYRTTLAPSGSLILLLDTEEAPSTGGDIRRQAHAERVVPIADWELRPLEPNMLLMDHCSVRLPGQKDDGVPVIHWKAEQSIREAKAAAYTVTYAFRIGSWDGRQAELILESPERYTIAVNGTVVDAKPQGWWKDISFKRIPLPQGCLRQGDNTISISGTKADAPSIEAAYLIGDFGVELQDGRIGVLNRREDRRAGADLTLEGYPFYAGSVVLSAEVPLALKPDARYVLTMDAMEAITVHLSVNGTDAGAMLWRPYEIDVTALLREGRNRISLRLASSLHNLLGPHHHWEGEIKGPMVHFGSFSDEANWSRTYALCPFGVRSVRLVEWHESVKRNGD</sequence>
<evidence type="ECO:0000313" key="2">
    <source>
        <dbReference type="EMBL" id="MDG0809943.1"/>
    </source>
</evidence>
<accession>A0A9X4KSM5</accession>
<feature type="region of interest" description="Disordered" evidence="1">
    <location>
        <begin position="1"/>
        <end position="32"/>
    </location>
</feature>
<dbReference type="RefSeq" id="WP_277531510.1">
    <property type="nucleotide sequence ID" value="NZ_JAPDIA010000003.1"/>
</dbReference>
<evidence type="ECO:0000256" key="1">
    <source>
        <dbReference type="SAM" id="MobiDB-lite"/>
    </source>
</evidence>
<protein>
    <submittedName>
        <fullName evidence="2">Uncharacterized protein</fullName>
    </submittedName>
</protein>
<evidence type="ECO:0000313" key="3">
    <source>
        <dbReference type="Proteomes" id="UP001153404"/>
    </source>
</evidence>
<dbReference type="Gene3D" id="2.60.120.260">
    <property type="entry name" value="Galactose-binding domain-like"/>
    <property type="match status" value="1"/>
</dbReference>
<dbReference type="Proteomes" id="UP001153404">
    <property type="component" value="Unassembled WGS sequence"/>
</dbReference>
<dbReference type="InterPro" id="IPR053161">
    <property type="entry name" value="Ulvan_degrading_GH"/>
</dbReference>